<evidence type="ECO:0000313" key="13">
    <source>
        <dbReference type="EMBL" id="KAG5683183.1"/>
    </source>
</evidence>
<dbReference type="GO" id="GO:0016020">
    <property type="term" value="C:membrane"/>
    <property type="evidence" value="ECO:0007669"/>
    <property type="project" value="UniProtKB-SubCell"/>
</dbReference>
<dbReference type="InterPro" id="IPR033640">
    <property type="entry name" value="FAR_C"/>
</dbReference>
<dbReference type="PANTHER" id="PTHR11011">
    <property type="entry name" value="MALE STERILITY PROTEIN 2-RELATED"/>
    <property type="match status" value="1"/>
</dbReference>
<keyword evidence="8" id="KW-0472">Membrane</keyword>
<dbReference type="EMBL" id="JADBJN010000001">
    <property type="protein sequence ID" value="KAG5683183.1"/>
    <property type="molecule type" value="Genomic_DNA"/>
</dbReference>
<evidence type="ECO:0000256" key="5">
    <source>
        <dbReference type="ARBA" id="ARBA00022857"/>
    </source>
</evidence>
<keyword evidence="3 10" id="KW-0444">Lipid biosynthesis</keyword>
<gene>
    <name evidence="13" type="ORF">PVAND_012479</name>
</gene>
<reference evidence="13" key="1">
    <citation type="submission" date="2021-03" db="EMBL/GenBank/DDBJ databases">
        <title>Chromosome level genome of the anhydrobiotic midge Polypedilum vanderplanki.</title>
        <authorList>
            <person name="Yoshida Y."/>
            <person name="Kikawada T."/>
            <person name="Gusev O."/>
        </authorList>
    </citation>
    <scope>NUCLEOTIDE SEQUENCE</scope>
    <source>
        <strain evidence="13">NIAS01</strain>
        <tissue evidence="13">Whole body or cell culture</tissue>
    </source>
</reference>
<feature type="domain" description="Thioester reductase (TE)" evidence="12">
    <location>
        <begin position="18"/>
        <end position="288"/>
    </location>
</feature>
<dbReference type="GO" id="GO:0005777">
    <property type="term" value="C:peroxisome"/>
    <property type="evidence" value="ECO:0007669"/>
    <property type="project" value="TreeGrafter"/>
</dbReference>
<dbReference type="InterPro" id="IPR013120">
    <property type="entry name" value="FAR_NAD-bd"/>
</dbReference>
<evidence type="ECO:0000256" key="1">
    <source>
        <dbReference type="ARBA" id="ARBA00004141"/>
    </source>
</evidence>
<protein>
    <recommendedName>
        <fullName evidence="10">Fatty acyl-CoA reductase</fullName>
        <ecNumber evidence="10">1.2.1.84</ecNumber>
    </recommendedName>
</protein>
<dbReference type="Pfam" id="PF03015">
    <property type="entry name" value="Sterile"/>
    <property type="match status" value="1"/>
</dbReference>
<dbReference type="Gene3D" id="3.40.50.720">
    <property type="entry name" value="NAD(P)-binding Rossmann-like Domain"/>
    <property type="match status" value="1"/>
</dbReference>
<keyword evidence="10" id="KW-0560">Oxidoreductase</keyword>
<feature type="domain" description="Fatty acyl-CoA reductase C-terminal" evidence="11">
    <location>
        <begin position="364"/>
        <end position="455"/>
    </location>
</feature>
<keyword evidence="6" id="KW-1133">Transmembrane helix</keyword>
<dbReference type="EC" id="1.2.1.84" evidence="10"/>
<evidence type="ECO:0000256" key="8">
    <source>
        <dbReference type="ARBA" id="ARBA00023136"/>
    </source>
</evidence>
<name>A0A9J6CMV1_POLVA</name>
<keyword evidence="4" id="KW-0812">Transmembrane</keyword>
<dbReference type="CDD" id="cd09071">
    <property type="entry name" value="FAR_C"/>
    <property type="match status" value="1"/>
</dbReference>
<dbReference type="Proteomes" id="UP001107558">
    <property type="component" value="Chromosome 1"/>
</dbReference>
<evidence type="ECO:0000259" key="11">
    <source>
        <dbReference type="Pfam" id="PF03015"/>
    </source>
</evidence>
<keyword evidence="7 10" id="KW-0443">Lipid metabolism</keyword>
<accession>A0A9J6CMV1</accession>
<evidence type="ECO:0000313" key="14">
    <source>
        <dbReference type="Proteomes" id="UP001107558"/>
    </source>
</evidence>
<dbReference type="GO" id="GO:0035336">
    <property type="term" value="P:long-chain fatty-acyl-CoA metabolic process"/>
    <property type="evidence" value="ECO:0007669"/>
    <property type="project" value="TreeGrafter"/>
</dbReference>
<comment type="catalytic activity">
    <reaction evidence="9 10">
        <text>a long-chain fatty acyl-CoA + 2 NADPH + 2 H(+) = a long-chain primary fatty alcohol + 2 NADP(+) + CoA</text>
        <dbReference type="Rhea" id="RHEA:52716"/>
        <dbReference type="ChEBI" id="CHEBI:15378"/>
        <dbReference type="ChEBI" id="CHEBI:57287"/>
        <dbReference type="ChEBI" id="CHEBI:57783"/>
        <dbReference type="ChEBI" id="CHEBI:58349"/>
        <dbReference type="ChEBI" id="CHEBI:77396"/>
        <dbReference type="ChEBI" id="CHEBI:83139"/>
        <dbReference type="EC" id="1.2.1.84"/>
    </reaction>
</comment>
<dbReference type="CDD" id="cd05236">
    <property type="entry name" value="FAR-N_SDR_e"/>
    <property type="match status" value="1"/>
</dbReference>
<comment type="similarity">
    <text evidence="2 10">Belongs to the fatty acyl-CoA reductase family.</text>
</comment>
<comment type="subcellular location">
    <subcellularLocation>
        <location evidence="1">Membrane</location>
        <topology evidence="1">Multi-pass membrane protein</topology>
    </subcellularLocation>
</comment>
<dbReference type="Pfam" id="PF07993">
    <property type="entry name" value="NAD_binding_4"/>
    <property type="match status" value="1"/>
</dbReference>
<sequence length="480" mass="55709">MTNIDRISQVFKGQHVFITGASGFMGQTFLERLLRVTEVEKIYLLLRTKKGKQPEERIKDLLSNGLFDTLKQQSNFEKVSEKIKIIEGDCSVINLGIEDKNWSILCENVTLIYHFAATTRFDEKLKSATNLNLRGTHEMIKLARECKKLLLFCHISTAYCHLSEKFLLEKPYAPPYEPHEFMEHINQLTENEAEIYKKKCLSQTIPNTYVLTKALAESLVVEALEKYQLPVLILRPSIVTPTLSNPIQGWCPDFNGLGGLLIAVGKGVMRTMYCNVKYHGDFLPVDVATGGIMITTWSYLSLNDHKNFIFNFTTSNQIALNWKEIIDKGLKVCREKYPMRQMLWYPNITLTDKLWLHKTRTIFYHWIPAIIIDSFLFCIRIKPFLWRVHKKIAKGMDAVETFANSQWDFDNSNMLKLRTKMNEIELQNYKVTIDNVNVDEYVENSVFGGHKFLMKNSCDEKDFERGRKIVKIVSNLKIFL</sequence>
<keyword evidence="5 10" id="KW-0521">NADP</keyword>
<dbReference type="SUPFAM" id="SSF51735">
    <property type="entry name" value="NAD(P)-binding Rossmann-fold domains"/>
    <property type="match status" value="1"/>
</dbReference>
<dbReference type="OrthoDB" id="429813at2759"/>
<dbReference type="GO" id="GO:0102965">
    <property type="term" value="F:alcohol-forming long-chain fatty acyl-CoA reductase activity"/>
    <property type="evidence" value="ECO:0007669"/>
    <property type="project" value="UniProtKB-EC"/>
</dbReference>
<dbReference type="FunFam" id="3.40.50.720:FF:000143">
    <property type="entry name" value="Fatty acyl-CoA reductase"/>
    <property type="match status" value="1"/>
</dbReference>
<evidence type="ECO:0000256" key="2">
    <source>
        <dbReference type="ARBA" id="ARBA00005928"/>
    </source>
</evidence>
<evidence type="ECO:0000256" key="10">
    <source>
        <dbReference type="RuleBase" id="RU363097"/>
    </source>
</evidence>
<dbReference type="InterPro" id="IPR036291">
    <property type="entry name" value="NAD(P)-bd_dom_sf"/>
</dbReference>
<dbReference type="InterPro" id="IPR026055">
    <property type="entry name" value="FAR"/>
</dbReference>
<dbReference type="GO" id="GO:0080019">
    <property type="term" value="F:alcohol-forming very long-chain fatty acyl-CoA reductase activity"/>
    <property type="evidence" value="ECO:0007669"/>
    <property type="project" value="InterPro"/>
</dbReference>
<evidence type="ECO:0000256" key="7">
    <source>
        <dbReference type="ARBA" id="ARBA00023098"/>
    </source>
</evidence>
<evidence type="ECO:0000256" key="9">
    <source>
        <dbReference type="ARBA" id="ARBA00052530"/>
    </source>
</evidence>
<proteinExistence type="inferred from homology"/>
<keyword evidence="14" id="KW-1185">Reference proteome</keyword>
<evidence type="ECO:0000259" key="12">
    <source>
        <dbReference type="Pfam" id="PF07993"/>
    </source>
</evidence>
<comment type="function">
    <text evidence="10">Catalyzes the reduction of fatty acyl-CoA to fatty alcohols.</text>
</comment>
<organism evidence="13 14">
    <name type="scientific">Polypedilum vanderplanki</name>
    <name type="common">Sleeping chironomid midge</name>
    <dbReference type="NCBI Taxonomy" id="319348"/>
    <lineage>
        <taxon>Eukaryota</taxon>
        <taxon>Metazoa</taxon>
        <taxon>Ecdysozoa</taxon>
        <taxon>Arthropoda</taxon>
        <taxon>Hexapoda</taxon>
        <taxon>Insecta</taxon>
        <taxon>Pterygota</taxon>
        <taxon>Neoptera</taxon>
        <taxon>Endopterygota</taxon>
        <taxon>Diptera</taxon>
        <taxon>Nematocera</taxon>
        <taxon>Chironomoidea</taxon>
        <taxon>Chironomidae</taxon>
        <taxon>Chironominae</taxon>
        <taxon>Polypedilum</taxon>
        <taxon>Polypedilum</taxon>
    </lineage>
</organism>
<evidence type="ECO:0000256" key="4">
    <source>
        <dbReference type="ARBA" id="ARBA00022692"/>
    </source>
</evidence>
<evidence type="ECO:0000256" key="3">
    <source>
        <dbReference type="ARBA" id="ARBA00022516"/>
    </source>
</evidence>
<dbReference type="AlphaFoldDB" id="A0A9J6CMV1"/>
<comment type="caution">
    <text evidence="13">The sequence shown here is derived from an EMBL/GenBank/DDBJ whole genome shotgun (WGS) entry which is preliminary data.</text>
</comment>
<dbReference type="PANTHER" id="PTHR11011:SF61">
    <property type="entry name" value="FATTY ACYL-COA REDUCTASE"/>
    <property type="match status" value="1"/>
</dbReference>
<evidence type="ECO:0000256" key="6">
    <source>
        <dbReference type="ARBA" id="ARBA00022989"/>
    </source>
</evidence>